<name>A0A0E4AFP0_RHOER</name>
<keyword evidence="2" id="KW-1185">Reference proteome</keyword>
<gene>
    <name evidence="1" type="ORF">I3517_13870</name>
</gene>
<accession>A0A0E4AFP0</accession>
<comment type="caution">
    <text evidence="1">The sequence shown here is derived from an EMBL/GenBank/DDBJ whole genome shotgun (WGS) entry which is preliminary data.</text>
</comment>
<dbReference type="Proteomes" id="UP000627573">
    <property type="component" value="Unassembled WGS sequence"/>
</dbReference>
<evidence type="ECO:0000313" key="2">
    <source>
        <dbReference type="Proteomes" id="UP000627573"/>
    </source>
</evidence>
<dbReference type="EMBL" id="JAECSB010000043">
    <property type="protein sequence ID" value="MBH5143696.1"/>
    <property type="molecule type" value="Genomic_DNA"/>
</dbReference>
<proteinExistence type="predicted"/>
<protein>
    <submittedName>
        <fullName evidence="1">Uncharacterized protein</fullName>
    </submittedName>
</protein>
<dbReference type="AlphaFoldDB" id="A0A0E4AFP0"/>
<reference evidence="1 2" key="1">
    <citation type="submission" date="2020-12" db="EMBL/GenBank/DDBJ databases">
        <title>Draft genome sequence of furan degrading bacterial strain FUR100.</title>
        <authorList>
            <person name="Woiski C."/>
        </authorList>
    </citation>
    <scope>NUCLEOTIDE SEQUENCE [LARGE SCALE GENOMIC DNA]</scope>
    <source>
        <strain evidence="1 2">FUR100</strain>
    </source>
</reference>
<sequence>MDGWSPDFRPRAWERDKKQFAAWTGGAAVRSPWKRRRFRIWREEQLSSKLRLAHKAEQKRRADLMANPSPELVAAYAELRAAEAASGARIGCARGGDMTDPETVRVLARLVNERAEKFQ</sequence>
<dbReference type="RefSeq" id="WP_037134948.1">
    <property type="nucleotide sequence ID" value="NZ_BHXB01000003.1"/>
</dbReference>
<organism evidence="1 2">
    <name type="scientific">Rhodococcus erythropolis</name>
    <name type="common">Arthrobacter picolinophilus</name>
    <dbReference type="NCBI Taxonomy" id="1833"/>
    <lineage>
        <taxon>Bacteria</taxon>
        <taxon>Bacillati</taxon>
        <taxon>Actinomycetota</taxon>
        <taxon>Actinomycetes</taxon>
        <taxon>Mycobacteriales</taxon>
        <taxon>Nocardiaceae</taxon>
        <taxon>Rhodococcus</taxon>
        <taxon>Rhodococcus erythropolis group</taxon>
    </lineage>
</organism>
<dbReference type="KEGG" id="reb:XU06_31005"/>
<evidence type="ECO:0000313" key="1">
    <source>
        <dbReference type="EMBL" id="MBH5143696.1"/>
    </source>
</evidence>